<reference evidence="2 3" key="1">
    <citation type="journal article" date="2016" name="Nat. Commun.">
        <title>Thousands of microbial genomes shed light on interconnected biogeochemical processes in an aquifer system.</title>
        <authorList>
            <person name="Anantharaman K."/>
            <person name="Brown C.T."/>
            <person name="Hug L.A."/>
            <person name="Sharon I."/>
            <person name="Castelle C.J."/>
            <person name="Probst A.J."/>
            <person name="Thomas B.C."/>
            <person name="Singh A."/>
            <person name="Wilkins M.J."/>
            <person name="Karaoz U."/>
            <person name="Brodie E.L."/>
            <person name="Williams K.H."/>
            <person name="Hubbard S.S."/>
            <person name="Banfield J.F."/>
        </authorList>
    </citation>
    <scope>NUCLEOTIDE SEQUENCE [LARGE SCALE GENOMIC DNA]</scope>
</reference>
<protein>
    <recommendedName>
        <fullName evidence="4">Ribose-5-phosphate isomerase</fullName>
    </recommendedName>
</protein>
<accession>A0A1G1YHT6</accession>
<comment type="caution">
    <text evidence="2">The sequence shown here is derived from an EMBL/GenBank/DDBJ whole genome shotgun (WGS) entry which is preliminary data.</text>
</comment>
<evidence type="ECO:0000256" key="1">
    <source>
        <dbReference type="ARBA" id="ARBA00008754"/>
    </source>
</evidence>
<dbReference type="Pfam" id="PF02502">
    <property type="entry name" value="LacAB_rpiB"/>
    <property type="match status" value="1"/>
</dbReference>
<dbReference type="AlphaFoldDB" id="A0A1G1YHT6"/>
<evidence type="ECO:0000313" key="3">
    <source>
        <dbReference type="Proteomes" id="UP000177310"/>
    </source>
</evidence>
<dbReference type="GO" id="GO:0004751">
    <property type="term" value="F:ribose-5-phosphate isomerase activity"/>
    <property type="evidence" value="ECO:0007669"/>
    <property type="project" value="TreeGrafter"/>
</dbReference>
<dbReference type="GO" id="GO:0019316">
    <property type="term" value="P:D-allose catabolic process"/>
    <property type="evidence" value="ECO:0007669"/>
    <property type="project" value="TreeGrafter"/>
</dbReference>
<name>A0A1G1YHT6_9BACT</name>
<dbReference type="Gene3D" id="3.40.1400.10">
    <property type="entry name" value="Sugar-phosphate isomerase, RpiB/LacA/LacB"/>
    <property type="match status" value="1"/>
</dbReference>
<dbReference type="EMBL" id="MHIL01000019">
    <property type="protein sequence ID" value="OGY51366.1"/>
    <property type="molecule type" value="Genomic_DNA"/>
</dbReference>
<sequence>MKKLYLASDHGGFRLKEQLKQYFDRRRLPYQDLGPSRYQADDDYPDYAHQLAKKVATTNGRGILVCRNGIGVCVVANKTAGVRAVATSSPGIAKTARADDDTNVLCLGQDFTPQAQAIRIVDVWLKTKFSGVARHRRRLGKIKKIERHTSR</sequence>
<evidence type="ECO:0000313" key="2">
    <source>
        <dbReference type="EMBL" id="OGY51366.1"/>
    </source>
</evidence>
<gene>
    <name evidence="2" type="ORF">A3J59_04500</name>
</gene>
<proteinExistence type="inferred from homology"/>
<dbReference type="STRING" id="1797542.A3J59_04500"/>
<dbReference type="GO" id="GO:0009052">
    <property type="term" value="P:pentose-phosphate shunt, non-oxidative branch"/>
    <property type="evidence" value="ECO:0007669"/>
    <property type="project" value="TreeGrafter"/>
</dbReference>
<organism evidence="2 3">
    <name type="scientific">Candidatus Buchananbacteria bacterium RIFCSPHIGHO2_02_FULL_56_16</name>
    <dbReference type="NCBI Taxonomy" id="1797542"/>
    <lineage>
        <taxon>Bacteria</taxon>
        <taxon>Candidatus Buchananiibacteriota</taxon>
    </lineage>
</organism>
<evidence type="ECO:0008006" key="4">
    <source>
        <dbReference type="Google" id="ProtNLM"/>
    </source>
</evidence>
<dbReference type="PIRSF" id="PIRSF005384">
    <property type="entry name" value="RpiB_LacA_B"/>
    <property type="match status" value="1"/>
</dbReference>
<dbReference type="InterPro" id="IPR036569">
    <property type="entry name" value="RpiB_LacA_LacB_sf"/>
</dbReference>
<comment type="similarity">
    <text evidence="1">Belongs to the LacAB/RpiB family.</text>
</comment>
<dbReference type="PANTHER" id="PTHR30345:SF0">
    <property type="entry name" value="DNA DAMAGE-REPAIR_TOLERATION PROTEIN DRT102"/>
    <property type="match status" value="1"/>
</dbReference>
<dbReference type="InterPro" id="IPR003500">
    <property type="entry name" value="RpiB_LacA_LacB"/>
</dbReference>
<dbReference type="NCBIfam" id="NF004051">
    <property type="entry name" value="PRK05571.1"/>
    <property type="match status" value="1"/>
</dbReference>
<dbReference type="NCBIfam" id="TIGR00689">
    <property type="entry name" value="rpiB_lacA_lacB"/>
    <property type="match status" value="1"/>
</dbReference>
<dbReference type="PANTHER" id="PTHR30345">
    <property type="entry name" value="RIBOSE-5-PHOSPHATE ISOMERASE B"/>
    <property type="match status" value="1"/>
</dbReference>
<dbReference type="Proteomes" id="UP000177310">
    <property type="component" value="Unassembled WGS sequence"/>
</dbReference>
<dbReference type="SUPFAM" id="SSF89623">
    <property type="entry name" value="Ribose/Galactose isomerase RpiB/AlsB"/>
    <property type="match status" value="1"/>
</dbReference>